<dbReference type="GO" id="GO:0005985">
    <property type="term" value="P:sucrose metabolic process"/>
    <property type="evidence" value="ECO:0007669"/>
    <property type="project" value="UniProtKB-UniPathway"/>
</dbReference>
<dbReference type="AlphaFoldDB" id="A0A2H6CQN3"/>
<dbReference type="InterPro" id="IPR006232">
    <property type="entry name" value="Suc6P_hydrolase"/>
</dbReference>
<dbReference type="Gene3D" id="2.115.10.20">
    <property type="entry name" value="Glycosyl hydrolase domain, family 43"/>
    <property type="match status" value="1"/>
</dbReference>
<dbReference type="GO" id="GO:0005737">
    <property type="term" value="C:cytoplasm"/>
    <property type="evidence" value="ECO:0007669"/>
    <property type="project" value="UniProtKB-SubCell"/>
</dbReference>
<dbReference type="RefSeq" id="WP_103103245.1">
    <property type="nucleotide sequence ID" value="NZ_BDEC01000004.1"/>
</dbReference>
<evidence type="ECO:0000259" key="10">
    <source>
        <dbReference type="Pfam" id="PF00251"/>
    </source>
</evidence>
<evidence type="ECO:0000256" key="2">
    <source>
        <dbReference type="ARBA" id="ARBA00009902"/>
    </source>
</evidence>
<dbReference type="EC" id="3.2.1.26" evidence="3 8"/>
<dbReference type="Proteomes" id="UP000236214">
    <property type="component" value="Unassembled WGS sequence"/>
</dbReference>
<evidence type="ECO:0000256" key="6">
    <source>
        <dbReference type="ARBA" id="ARBA00023295"/>
    </source>
</evidence>
<proteinExistence type="inferred from homology"/>
<dbReference type="Pfam" id="PF08244">
    <property type="entry name" value="Glyco_hydro_32C"/>
    <property type="match status" value="1"/>
</dbReference>
<dbReference type="GO" id="GO:0004564">
    <property type="term" value="F:beta-fructofuranosidase activity"/>
    <property type="evidence" value="ECO:0007669"/>
    <property type="project" value="UniProtKB-EC"/>
</dbReference>
<dbReference type="InterPro" id="IPR013320">
    <property type="entry name" value="ConA-like_dom_sf"/>
</dbReference>
<dbReference type="CDD" id="cd18623">
    <property type="entry name" value="GH32_ScrB-like"/>
    <property type="match status" value="1"/>
</dbReference>
<dbReference type="InterPro" id="IPR001362">
    <property type="entry name" value="Glyco_hydro_32"/>
</dbReference>
<comment type="catalytic activity">
    <reaction evidence="8">
        <text>Hydrolysis of terminal non-reducing beta-D-fructofuranoside residues in beta-D-fructofuranosides.</text>
        <dbReference type="EC" id="3.2.1.26"/>
    </reaction>
</comment>
<dbReference type="Gene3D" id="2.60.120.560">
    <property type="entry name" value="Exo-inulinase, domain 1"/>
    <property type="match status" value="1"/>
</dbReference>
<dbReference type="SUPFAM" id="SSF49899">
    <property type="entry name" value="Concanavalin A-like lectins/glucanases"/>
    <property type="match status" value="1"/>
</dbReference>
<evidence type="ECO:0000256" key="4">
    <source>
        <dbReference type="ARBA" id="ARBA00019623"/>
    </source>
</evidence>
<evidence type="ECO:0000256" key="9">
    <source>
        <dbReference type="RuleBase" id="RU365015"/>
    </source>
</evidence>
<dbReference type="PANTHER" id="PTHR43101:SF1">
    <property type="entry name" value="BETA-FRUCTOSIDASE"/>
    <property type="match status" value="1"/>
</dbReference>
<comment type="caution">
    <text evidence="12">The sequence shown here is derived from an EMBL/GenBank/DDBJ whole genome shotgun (WGS) entry which is preliminary data.</text>
</comment>
<dbReference type="InterPro" id="IPR013148">
    <property type="entry name" value="Glyco_hydro_32_N"/>
</dbReference>
<evidence type="ECO:0000256" key="1">
    <source>
        <dbReference type="ARBA" id="ARBA00004914"/>
    </source>
</evidence>
<comment type="function">
    <text evidence="9">Enables the bacterium to metabolize sucrose as a sole carbon source.</text>
</comment>
<comment type="similarity">
    <text evidence="2 8">Belongs to the glycosyl hydrolase 32 family.</text>
</comment>
<keyword evidence="9" id="KW-0963">Cytoplasm</keyword>
<dbReference type="Pfam" id="PF00251">
    <property type="entry name" value="Glyco_hydro_32N"/>
    <property type="match status" value="1"/>
</dbReference>
<name>A0A2H6CQN3_TETHA</name>
<evidence type="ECO:0000313" key="13">
    <source>
        <dbReference type="Proteomes" id="UP000236214"/>
    </source>
</evidence>
<evidence type="ECO:0000256" key="8">
    <source>
        <dbReference type="RuleBase" id="RU362110"/>
    </source>
</evidence>
<keyword evidence="9" id="KW-0119">Carbohydrate metabolism</keyword>
<dbReference type="InterPro" id="IPR023296">
    <property type="entry name" value="Glyco_hydro_beta-prop_sf"/>
</dbReference>
<dbReference type="UniPathway" id="UPA00238"/>
<evidence type="ECO:0000256" key="3">
    <source>
        <dbReference type="ARBA" id="ARBA00012758"/>
    </source>
</evidence>
<evidence type="ECO:0000256" key="7">
    <source>
        <dbReference type="ARBA" id="ARBA00033367"/>
    </source>
</evidence>
<sequence length="477" mass="54822">MKDLGIESHKGTYYQKSNKDLFDQLKKENKHSKYLPKIHIFPEAGLMNDPNGLAYFNDQYHVFFQWYPFGTVHGLKHWGHTTSTDLVHWSSQEFALIPNQEYEKNGCYSGNAIEFEGKLYLFYTANYKTAEGKIPKQAIAVMDQEGNIEKYAEPIISGEVEGLSGELRDPFVFKKSDTFYMLLGGSQFHGHSYAGFGDNGILLLYKSKNLFEWEYMGIIDIPIDTGYMLECPSLIQVDDKDVLFLSLMGVSSESQRFSNRFASIYLVGKLEIDAMYFQVENWDEMDAGFDFYAPQAFYGKRNIPLLLAWFGCGEPEYPMKENWKHGLTFPQQVSLEDGKFKRYPVKEIIEQFSNQQEVATSSFNIDSPTYYLKLNEGLHFKVGKENDYWEFIYNASAGKVTISRENLRQKIDETYGSERSTFINAITSVDVFVDNSFVEVYLNKGEKVFSFNVFQEGTTTVWSPAGQLEGTLYVSEP</sequence>
<evidence type="ECO:0000313" key="12">
    <source>
        <dbReference type="EMBL" id="GBD67305.1"/>
    </source>
</evidence>
<comment type="subcellular location">
    <subcellularLocation>
        <location evidence="9">Cytoplasm</location>
    </subcellularLocation>
</comment>
<feature type="domain" description="Glycosyl hydrolase family 32 C-terminal" evidence="11">
    <location>
        <begin position="379"/>
        <end position="459"/>
    </location>
</feature>
<keyword evidence="5 8" id="KW-0378">Hydrolase</keyword>
<keyword evidence="13" id="KW-1185">Reference proteome</keyword>
<organism evidence="12 13">
    <name type="scientific">Tetragenococcus halophilus subsp. halophilus</name>
    <dbReference type="NCBI Taxonomy" id="1513897"/>
    <lineage>
        <taxon>Bacteria</taxon>
        <taxon>Bacillati</taxon>
        <taxon>Bacillota</taxon>
        <taxon>Bacilli</taxon>
        <taxon>Lactobacillales</taxon>
        <taxon>Enterococcaceae</taxon>
        <taxon>Tetragenococcus</taxon>
    </lineage>
</organism>
<dbReference type="InterPro" id="IPR013189">
    <property type="entry name" value="Glyco_hydro_32_C"/>
</dbReference>
<dbReference type="SMART" id="SM00640">
    <property type="entry name" value="Glyco_32"/>
    <property type="match status" value="1"/>
</dbReference>
<comment type="pathway">
    <text evidence="1 9">Glycan biosynthesis; sucrose metabolism.</text>
</comment>
<dbReference type="InterPro" id="IPR018053">
    <property type="entry name" value="Glyco_hydro_32_AS"/>
</dbReference>
<protein>
    <recommendedName>
        <fullName evidence="4 8">Sucrose-6-phosphate hydrolase</fullName>
        <ecNumber evidence="3 8">3.2.1.26</ecNumber>
    </recommendedName>
    <alternativeName>
        <fullName evidence="7 9">Invertase</fullName>
    </alternativeName>
</protein>
<feature type="domain" description="Glycosyl hydrolase family 32 N-terminal" evidence="10">
    <location>
        <begin position="39"/>
        <end position="342"/>
    </location>
</feature>
<evidence type="ECO:0000256" key="5">
    <source>
        <dbReference type="ARBA" id="ARBA00022801"/>
    </source>
</evidence>
<dbReference type="PANTHER" id="PTHR43101">
    <property type="entry name" value="BETA-FRUCTOSIDASE"/>
    <property type="match status" value="1"/>
</dbReference>
<dbReference type="SUPFAM" id="SSF75005">
    <property type="entry name" value="Arabinanase/levansucrase/invertase"/>
    <property type="match status" value="1"/>
</dbReference>
<dbReference type="InterPro" id="IPR051214">
    <property type="entry name" value="GH32_Enzymes"/>
</dbReference>
<dbReference type="NCBIfam" id="TIGR01322">
    <property type="entry name" value="scrB_fam"/>
    <property type="match status" value="1"/>
</dbReference>
<accession>A0A2H6CQN3</accession>
<reference evidence="12 13" key="1">
    <citation type="submission" date="2016-05" db="EMBL/GenBank/DDBJ databases">
        <title>Whole genome sequencing of Tetragenococcus halophilus subsp. halophilus NISL 7118.</title>
        <authorList>
            <person name="Shiwa Y."/>
            <person name="Nishimura I."/>
            <person name="Yoshikawa H."/>
            <person name="Koyama Y."/>
            <person name="Oguma T."/>
        </authorList>
    </citation>
    <scope>NUCLEOTIDE SEQUENCE [LARGE SCALE GENOMIC DNA]</scope>
    <source>
        <strain evidence="12 13">NISL 7118</strain>
    </source>
</reference>
<keyword evidence="6 8" id="KW-0326">Glycosidase</keyword>
<evidence type="ECO:0000259" key="11">
    <source>
        <dbReference type="Pfam" id="PF08244"/>
    </source>
</evidence>
<dbReference type="PROSITE" id="PS00609">
    <property type="entry name" value="GLYCOSYL_HYDROL_F32"/>
    <property type="match status" value="1"/>
</dbReference>
<gene>
    <name evidence="12" type="ORF">TEHN7118_0111</name>
</gene>
<dbReference type="EMBL" id="BDEC01000004">
    <property type="protein sequence ID" value="GBD67305.1"/>
    <property type="molecule type" value="Genomic_DNA"/>
</dbReference>